<name>A0A6A1QAF9_BALPH</name>
<feature type="signal peptide" evidence="11">
    <location>
        <begin position="1"/>
        <end position="18"/>
    </location>
</feature>
<sequence>MRCPKCLLCLSALLTLLGLKVYIEWTSEPRLGGYPAYASGGGYVIAGRLAPWLLRAAARVAPFPFDDVYTGLCFQALGLAPRTHKGFLTAWPADRTADPCALRDLLLVRPLSPQDSIRLWKQLRDPQLQC</sequence>
<keyword evidence="5" id="KW-0812">Transmembrane</keyword>
<keyword evidence="7" id="KW-1133">Transmembrane helix</keyword>
<dbReference type="Proteomes" id="UP000437017">
    <property type="component" value="Unassembled WGS sequence"/>
</dbReference>
<evidence type="ECO:0000256" key="10">
    <source>
        <dbReference type="RuleBase" id="RU363063"/>
    </source>
</evidence>
<dbReference type="EC" id="2.4.1.-" evidence="10"/>
<evidence type="ECO:0000313" key="12">
    <source>
        <dbReference type="EMBL" id="KAB0403101.1"/>
    </source>
</evidence>
<accession>A0A6A1QAF9</accession>
<comment type="caution">
    <text evidence="12">The sequence shown here is derived from an EMBL/GenBank/DDBJ whole genome shotgun (WGS) entry which is preliminary data.</text>
</comment>
<evidence type="ECO:0000256" key="7">
    <source>
        <dbReference type="ARBA" id="ARBA00022989"/>
    </source>
</evidence>
<keyword evidence="8 10" id="KW-0333">Golgi apparatus</keyword>
<dbReference type="PANTHER" id="PTHR11214:SF87">
    <property type="entry name" value="UDP-GLCNAC:BETAGAL BETA-1,3-N-ACETYLGLUCOSAMINYLTRANSFERASE 8"/>
    <property type="match status" value="1"/>
</dbReference>
<protein>
    <recommendedName>
        <fullName evidence="10">Hexosyltransferase</fullName>
        <ecNumber evidence="10">2.4.1.-</ecNumber>
    </recommendedName>
</protein>
<evidence type="ECO:0000256" key="9">
    <source>
        <dbReference type="ARBA" id="ARBA00023136"/>
    </source>
</evidence>
<dbReference type="GO" id="GO:0030311">
    <property type="term" value="P:poly-N-acetyllactosamine biosynthetic process"/>
    <property type="evidence" value="ECO:0007669"/>
    <property type="project" value="TreeGrafter"/>
</dbReference>
<keyword evidence="3 10" id="KW-0328">Glycosyltransferase</keyword>
<dbReference type="Pfam" id="PF01762">
    <property type="entry name" value="Galactosyl_T"/>
    <property type="match status" value="1"/>
</dbReference>
<organism evidence="12 13">
    <name type="scientific">Balaenoptera physalus</name>
    <name type="common">Fin whale</name>
    <name type="synonym">Balaena physalus</name>
    <dbReference type="NCBI Taxonomy" id="9770"/>
    <lineage>
        <taxon>Eukaryota</taxon>
        <taxon>Metazoa</taxon>
        <taxon>Chordata</taxon>
        <taxon>Craniata</taxon>
        <taxon>Vertebrata</taxon>
        <taxon>Euteleostomi</taxon>
        <taxon>Mammalia</taxon>
        <taxon>Eutheria</taxon>
        <taxon>Laurasiatheria</taxon>
        <taxon>Artiodactyla</taxon>
        <taxon>Whippomorpha</taxon>
        <taxon>Cetacea</taxon>
        <taxon>Mysticeti</taxon>
        <taxon>Balaenopteridae</taxon>
        <taxon>Balaenoptera</taxon>
    </lineage>
</organism>
<dbReference type="PANTHER" id="PTHR11214">
    <property type="entry name" value="BETA-1,3-N-ACETYLGLUCOSAMINYLTRANSFERASE"/>
    <property type="match status" value="1"/>
</dbReference>
<keyword evidence="4" id="KW-0808">Transferase</keyword>
<keyword evidence="13" id="KW-1185">Reference proteome</keyword>
<dbReference type="GO" id="GO:0016262">
    <property type="term" value="F:protein N-acetylglucosaminyltransferase activity"/>
    <property type="evidence" value="ECO:0007669"/>
    <property type="project" value="TreeGrafter"/>
</dbReference>
<dbReference type="InterPro" id="IPR002659">
    <property type="entry name" value="Glyco_trans_31"/>
</dbReference>
<evidence type="ECO:0000256" key="1">
    <source>
        <dbReference type="ARBA" id="ARBA00004323"/>
    </source>
</evidence>
<dbReference type="OrthoDB" id="5957813at2759"/>
<evidence type="ECO:0000256" key="8">
    <source>
        <dbReference type="ARBA" id="ARBA00023034"/>
    </source>
</evidence>
<feature type="chain" id="PRO_5025353626" description="Hexosyltransferase" evidence="11">
    <location>
        <begin position="19"/>
        <end position="130"/>
    </location>
</feature>
<evidence type="ECO:0000256" key="5">
    <source>
        <dbReference type="ARBA" id="ARBA00022692"/>
    </source>
</evidence>
<gene>
    <name evidence="12" type="ORF">E2I00_009894</name>
</gene>
<dbReference type="GO" id="GO:0006493">
    <property type="term" value="P:protein O-linked glycosylation"/>
    <property type="evidence" value="ECO:0007669"/>
    <property type="project" value="TreeGrafter"/>
</dbReference>
<evidence type="ECO:0000256" key="3">
    <source>
        <dbReference type="ARBA" id="ARBA00022676"/>
    </source>
</evidence>
<dbReference type="GO" id="GO:0000139">
    <property type="term" value="C:Golgi membrane"/>
    <property type="evidence" value="ECO:0007669"/>
    <property type="project" value="UniProtKB-SubCell"/>
</dbReference>
<keyword evidence="9" id="KW-0472">Membrane</keyword>
<evidence type="ECO:0000256" key="11">
    <source>
        <dbReference type="SAM" id="SignalP"/>
    </source>
</evidence>
<dbReference type="EMBL" id="SGJD01000872">
    <property type="protein sequence ID" value="KAB0403101.1"/>
    <property type="molecule type" value="Genomic_DNA"/>
</dbReference>
<proteinExistence type="inferred from homology"/>
<keyword evidence="6" id="KW-0735">Signal-anchor</keyword>
<keyword evidence="11" id="KW-0732">Signal</keyword>
<evidence type="ECO:0000313" key="13">
    <source>
        <dbReference type="Proteomes" id="UP000437017"/>
    </source>
</evidence>
<comment type="similarity">
    <text evidence="2 10">Belongs to the glycosyltransferase 31 family.</text>
</comment>
<reference evidence="12 13" key="1">
    <citation type="journal article" date="2019" name="PLoS ONE">
        <title>Genomic analyses reveal an absence of contemporary introgressive admixture between fin whales and blue whales, despite known hybrids.</title>
        <authorList>
            <person name="Westbury M.V."/>
            <person name="Petersen B."/>
            <person name="Lorenzen E.D."/>
        </authorList>
    </citation>
    <scope>NUCLEOTIDE SEQUENCE [LARGE SCALE GENOMIC DNA]</scope>
    <source>
        <strain evidence="12">FinWhale-01</strain>
    </source>
</reference>
<comment type="subcellular location">
    <subcellularLocation>
        <location evidence="1 10">Golgi apparatus membrane</location>
        <topology evidence="1 10">Single-pass type II membrane protein</topology>
    </subcellularLocation>
</comment>
<evidence type="ECO:0000256" key="2">
    <source>
        <dbReference type="ARBA" id="ARBA00008661"/>
    </source>
</evidence>
<dbReference type="AlphaFoldDB" id="A0A6A1QAF9"/>
<evidence type="ECO:0000256" key="4">
    <source>
        <dbReference type="ARBA" id="ARBA00022679"/>
    </source>
</evidence>
<evidence type="ECO:0000256" key="6">
    <source>
        <dbReference type="ARBA" id="ARBA00022968"/>
    </source>
</evidence>